<keyword evidence="6 7" id="KW-0472">Membrane</keyword>
<keyword evidence="3" id="KW-1003">Cell membrane</keyword>
<name>A0ABU0E4D4_9FIRM</name>
<evidence type="ECO:0000256" key="7">
    <source>
        <dbReference type="SAM" id="Phobius"/>
    </source>
</evidence>
<comment type="subcellular location">
    <subcellularLocation>
        <location evidence="1">Cell membrane</location>
        <topology evidence="1">Multi-pass membrane protein</topology>
    </subcellularLocation>
</comment>
<evidence type="ECO:0000256" key="3">
    <source>
        <dbReference type="ARBA" id="ARBA00022475"/>
    </source>
</evidence>
<comment type="similarity">
    <text evidence="2">Belongs to the VirD4/TraG family.</text>
</comment>
<protein>
    <submittedName>
        <fullName evidence="8">Type IV secretory pathway TraG/TraD family ATPase VirD4</fullName>
    </submittedName>
</protein>
<feature type="transmembrane region" description="Helical" evidence="7">
    <location>
        <begin position="12"/>
        <end position="36"/>
    </location>
</feature>
<dbReference type="Pfam" id="PF02534">
    <property type="entry name" value="T4SS-DNA_transf"/>
    <property type="match status" value="1"/>
</dbReference>
<dbReference type="InterPro" id="IPR027417">
    <property type="entry name" value="P-loop_NTPase"/>
</dbReference>
<evidence type="ECO:0000256" key="4">
    <source>
        <dbReference type="ARBA" id="ARBA00022692"/>
    </source>
</evidence>
<organism evidence="8 9">
    <name type="scientific">Breznakia pachnodae</name>
    <dbReference type="NCBI Taxonomy" id="265178"/>
    <lineage>
        <taxon>Bacteria</taxon>
        <taxon>Bacillati</taxon>
        <taxon>Bacillota</taxon>
        <taxon>Erysipelotrichia</taxon>
        <taxon>Erysipelotrichales</taxon>
        <taxon>Erysipelotrichaceae</taxon>
        <taxon>Breznakia</taxon>
    </lineage>
</organism>
<reference evidence="8 9" key="1">
    <citation type="submission" date="2023-07" db="EMBL/GenBank/DDBJ databases">
        <title>Genomic Encyclopedia of Type Strains, Phase IV (KMG-IV): sequencing the most valuable type-strain genomes for metagenomic binning, comparative biology and taxonomic classification.</title>
        <authorList>
            <person name="Goeker M."/>
        </authorList>
    </citation>
    <scope>NUCLEOTIDE SEQUENCE [LARGE SCALE GENOMIC DNA]</scope>
    <source>
        <strain evidence="8 9">DSM 16784</strain>
    </source>
</reference>
<keyword evidence="9" id="KW-1185">Reference proteome</keyword>
<dbReference type="SUPFAM" id="SSF52540">
    <property type="entry name" value="P-loop containing nucleoside triphosphate hydrolases"/>
    <property type="match status" value="1"/>
</dbReference>
<gene>
    <name evidence="8" type="ORF">J2S15_002303</name>
</gene>
<evidence type="ECO:0000256" key="6">
    <source>
        <dbReference type="ARBA" id="ARBA00023136"/>
    </source>
</evidence>
<evidence type="ECO:0000313" key="9">
    <source>
        <dbReference type="Proteomes" id="UP001230220"/>
    </source>
</evidence>
<dbReference type="Gene3D" id="3.40.50.300">
    <property type="entry name" value="P-loop containing nucleotide triphosphate hydrolases"/>
    <property type="match status" value="2"/>
</dbReference>
<dbReference type="CDD" id="cd01127">
    <property type="entry name" value="TrwB_TraG_TraD_VirD4"/>
    <property type="match status" value="1"/>
</dbReference>
<dbReference type="PANTHER" id="PTHR37937">
    <property type="entry name" value="CONJUGATIVE TRANSFER: DNA TRANSPORT"/>
    <property type="match status" value="1"/>
</dbReference>
<evidence type="ECO:0000256" key="1">
    <source>
        <dbReference type="ARBA" id="ARBA00004651"/>
    </source>
</evidence>
<keyword evidence="4 7" id="KW-0812">Transmembrane</keyword>
<comment type="caution">
    <text evidence="8">The sequence shown here is derived from an EMBL/GenBank/DDBJ whole genome shotgun (WGS) entry which is preliminary data.</text>
</comment>
<proteinExistence type="inferred from homology"/>
<accession>A0ABU0E4D4</accession>
<dbReference type="NCBIfam" id="NF045973">
    <property type="entry name" value="conju_CD1115"/>
    <property type="match status" value="1"/>
</dbReference>
<dbReference type="InterPro" id="IPR051539">
    <property type="entry name" value="T4SS-coupling_protein"/>
</dbReference>
<keyword evidence="5 7" id="KW-1133">Transmembrane helix</keyword>
<dbReference type="Proteomes" id="UP001230220">
    <property type="component" value="Unassembled WGS sequence"/>
</dbReference>
<feature type="transmembrane region" description="Helical" evidence="7">
    <location>
        <begin position="60"/>
        <end position="76"/>
    </location>
</feature>
<dbReference type="EMBL" id="JAUSUR010000004">
    <property type="protein sequence ID" value="MDQ0361553.1"/>
    <property type="molecule type" value="Genomic_DNA"/>
</dbReference>
<evidence type="ECO:0000256" key="2">
    <source>
        <dbReference type="ARBA" id="ARBA00008806"/>
    </source>
</evidence>
<evidence type="ECO:0000256" key="5">
    <source>
        <dbReference type="ARBA" id="ARBA00022989"/>
    </source>
</evidence>
<dbReference type="InterPro" id="IPR003688">
    <property type="entry name" value="TraG/VirD4"/>
</dbReference>
<dbReference type="RefSeq" id="WP_307408386.1">
    <property type="nucleotide sequence ID" value="NZ_JAUSUR010000004.1"/>
</dbReference>
<dbReference type="PANTHER" id="PTHR37937:SF1">
    <property type="entry name" value="CONJUGATIVE TRANSFER: DNA TRANSPORT"/>
    <property type="match status" value="1"/>
</dbReference>
<sequence length="711" mass="81491">MSKEKNKYKSKGVAIDIVLAIVALPIIGIAVCILFWRLEVDMLNENYDFLYVVGLRGKEIFTLTFAAWVMVILFMFKMFQFKKPVQDDDLAAARWATEKEQREFFAITSIDTNETLTIGGPPVNKLDRNEVLYEKEAVHSLCVGSTRSGKSRKIIRQLVMICSMAMESMIFNDPKKEFYQDFHKYLKKRGYEIYVIDLRNLQYSDCWNPLNNIIQCINEGKVDDADQYAEDIVAQIVVDNGAGEKIWLDGQKAMIKGIILSVCSANIPEDRKNFYSVYQTLALLGGEIPVNDKHSGSKAQKMVLSMFMESLNESDTARVAYTAVANAPERTKGSFMTSALATLHTFSTRKLAKVLSRSDFKFSDFTEGKKALFVVNPDEKNTYDSVAGMIFDQSYQELVFEANGMPGRKLKKRVHNIYDEFGNMPKVNNFQRKITVALSREIVYHLYVQDYGQMDEIYGPEVAKTIRSNCNLKYFISSSDYATCEEMSKQIGNETLWVDNLGGNYSQTGSNSGGNVGWSKQSVPLKDANKLMSADNRDGNGIIVTRLYTQPMEVYLPDASEYDWYKEMEHDETEVERDDQTLKWAVPRFFEFTTDKPEMEDEDMFNAAAKHFMKPGAKLPNEKNMLWYWSSRSDLRESVEHHIKQKKSDADVNGELFAVENYLKSKEFSTWLQSVDIDDQEESSIPDVDLTLRMNNPHNNQRSKLEDIFRI</sequence>
<evidence type="ECO:0000313" key="8">
    <source>
        <dbReference type="EMBL" id="MDQ0361553.1"/>
    </source>
</evidence>